<protein>
    <submittedName>
        <fullName evidence="1">Uncharacterized protein</fullName>
    </submittedName>
</protein>
<comment type="caution">
    <text evidence="1">The sequence shown here is derived from an EMBL/GenBank/DDBJ whole genome shotgun (WGS) entry which is preliminary data.</text>
</comment>
<dbReference type="Proteomes" id="UP001434883">
    <property type="component" value="Unassembled WGS sequence"/>
</dbReference>
<dbReference type="EMBL" id="JAHRIN010059334">
    <property type="protein sequence ID" value="MEQ2212009.1"/>
    <property type="molecule type" value="Genomic_DNA"/>
</dbReference>
<feature type="non-terminal residue" evidence="1">
    <location>
        <position position="1"/>
    </location>
</feature>
<gene>
    <name evidence="1" type="ORF">XENOCAPTIV_022999</name>
</gene>
<evidence type="ECO:0000313" key="2">
    <source>
        <dbReference type="Proteomes" id="UP001434883"/>
    </source>
</evidence>
<organism evidence="1 2">
    <name type="scientific">Xenoophorus captivus</name>
    <dbReference type="NCBI Taxonomy" id="1517983"/>
    <lineage>
        <taxon>Eukaryota</taxon>
        <taxon>Metazoa</taxon>
        <taxon>Chordata</taxon>
        <taxon>Craniata</taxon>
        <taxon>Vertebrata</taxon>
        <taxon>Euteleostomi</taxon>
        <taxon>Actinopterygii</taxon>
        <taxon>Neopterygii</taxon>
        <taxon>Teleostei</taxon>
        <taxon>Neoteleostei</taxon>
        <taxon>Acanthomorphata</taxon>
        <taxon>Ovalentaria</taxon>
        <taxon>Atherinomorphae</taxon>
        <taxon>Cyprinodontiformes</taxon>
        <taxon>Goodeidae</taxon>
        <taxon>Xenoophorus</taxon>
    </lineage>
</organism>
<name>A0ABV0RVK0_9TELE</name>
<accession>A0ABV0RVK0</accession>
<keyword evidence="2" id="KW-1185">Reference proteome</keyword>
<proteinExistence type="predicted"/>
<reference evidence="1 2" key="1">
    <citation type="submission" date="2021-06" db="EMBL/GenBank/DDBJ databases">
        <authorList>
            <person name="Palmer J.M."/>
        </authorList>
    </citation>
    <scope>NUCLEOTIDE SEQUENCE [LARGE SCALE GENOMIC DNA]</scope>
    <source>
        <strain evidence="1 2">XC_2019</strain>
        <tissue evidence="1">Muscle</tissue>
    </source>
</reference>
<sequence length="167" mass="18843">LQSTRPKTNESGGIGTDAEERGVPLAKSVQVRPCSARLLFTTLPLLPRRESCGTAAHRCKTQKKDAPLQIPAAIFETYKAYSGDRKSVTFGPTLQTLLLVEAVMRNRCCLNLSQANICARSRRNAFSWLHMRPVIDLKERSNWLLKAFGCHVESTLEIRRGQRMQRF</sequence>
<evidence type="ECO:0000313" key="1">
    <source>
        <dbReference type="EMBL" id="MEQ2212009.1"/>
    </source>
</evidence>